<dbReference type="InterPro" id="IPR001015">
    <property type="entry name" value="Ferrochelatase"/>
</dbReference>
<evidence type="ECO:0000313" key="12">
    <source>
        <dbReference type="Proteomes" id="UP001155500"/>
    </source>
</evidence>
<evidence type="ECO:0000256" key="8">
    <source>
        <dbReference type="ARBA" id="ARBA00024536"/>
    </source>
</evidence>
<evidence type="ECO:0000256" key="4">
    <source>
        <dbReference type="ARBA" id="ARBA00023004"/>
    </source>
</evidence>
<dbReference type="CDD" id="cd03411">
    <property type="entry name" value="Ferrochelatase_N"/>
    <property type="match status" value="1"/>
</dbReference>
<dbReference type="Proteomes" id="UP001155500">
    <property type="component" value="Unassembled WGS sequence"/>
</dbReference>
<dbReference type="GO" id="GO:0006783">
    <property type="term" value="P:heme biosynthetic process"/>
    <property type="evidence" value="ECO:0007669"/>
    <property type="project" value="UniProtKB-UniRule"/>
</dbReference>
<feature type="binding site" evidence="9">
    <location>
        <position position="274"/>
    </location>
    <ligand>
        <name>Fe(2+)</name>
        <dbReference type="ChEBI" id="CHEBI:29033"/>
    </ligand>
</feature>
<dbReference type="InterPro" id="IPR019772">
    <property type="entry name" value="Ferrochelatase_AS"/>
</dbReference>
<name>A0A9X4PBA5_9PAST</name>
<dbReference type="PANTHER" id="PTHR11108:SF1">
    <property type="entry name" value="FERROCHELATASE, MITOCHONDRIAL"/>
    <property type="match status" value="1"/>
</dbReference>
<dbReference type="InterPro" id="IPR033644">
    <property type="entry name" value="Ferrochelatase_C"/>
</dbReference>
<evidence type="ECO:0000256" key="6">
    <source>
        <dbReference type="ARBA" id="ARBA00023239"/>
    </source>
</evidence>
<comment type="similarity">
    <text evidence="1 9 10">Belongs to the ferrochelatase family.</text>
</comment>
<dbReference type="SUPFAM" id="SSF53800">
    <property type="entry name" value="Chelatase"/>
    <property type="match status" value="1"/>
</dbReference>
<comment type="subcellular location">
    <subcellularLocation>
        <location evidence="9 10">Cytoplasm</location>
    </subcellularLocation>
</comment>
<dbReference type="HAMAP" id="MF_00323">
    <property type="entry name" value="Ferrochelatase"/>
    <property type="match status" value="1"/>
</dbReference>
<keyword evidence="5 9" id="KW-0350">Heme biosynthesis</keyword>
<dbReference type="EC" id="4.98.1.1" evidence="9 10"/>
<evidence type="ECO:0000313" key="11">
    <source>
        <dbReference type="EMBL" id="MDG6895923.1"/>
    </source>
</evidence>
<dbReference type="AlphaFoldDB" id="A0A9X4PBA5"/>
<comment type="pathway">
    <text evidence="9 10">Porphyrin-containing compound metabolism; protoheme biosynthesis; protoheme from protoporphyrin-IX: step 1/1.</text>
</comment>
<dbReference type="PROSITE" id="PS00534">
    <property type="entry name" value="FERROCHELATASE"/>
    <property type="match status" value="1"/>
</dbReference>
<evidence type="ECO:0000256" key="2">
    <source>
        <dbReference type="ARBA" id="ARBA00022490"/>
    </source>
</evidence>
<evidence type="ECO:0000256" key="5">
    <source>
        <dbReference type="ARBA" id="ARBA00023133"/>
    </source>
</evidence>
<reference evidence="11" key="1">
    <citation type="submission" date="2016-03" db="EMBL/GenBank/DDBJ databases">
        <title>Co-evolution between Pasteurellaceae and their hosts.</title>
        <authorList>
            <person name="Hansen M.J."/>
            <person name="Bojesen A.M."/>
            <person name="Planet P."/>
        </authorList>
    </citation>
    <scope>NUCLEOTIDE SEQUENCE</scope>
    <source>
        <strain evidence="11">146/S8/89</strain>
    </source>
</reference>
<protein>
    <recommendedName>
        <fullName evidence="9 10">Ferrochelatase</fullName>
        <ecNumber evidence="9 10">4.98.1.1</ecNumber>
    </recommendedName>
    <alternativeName>
        <fullName evidence="9">Heme synthase</fullName>
    </alternativeName>
    <alternativeName>
        <fullName evidence="9">Protoheme ferro-lyase</fullName>
    </alternativeName>
</protein>
<dbReference type="Pfam" id="PF00762">
    <property type="entry name" value="Ferrochelatase"/>
    <property type="match status" value="1"/>
</dbReference>
<dbReference type="GO" id="GO:0005737">
    <property type="term" value="C:cytoplasm"/>
    <property type="evidence" value="ECO:0007669"/>
    <property type="project" value="UniProtKB-SubCell"/>
</dbReference>
<dbReference type="InterPro" id="IPR033659">
    <property type="entry name" value="Ferrochelatase_N"/>
</dbReference>
<sequence length="321" mass="36580">MTKKIGILLANLGTPAQPTAKAVSRYLQQFLSDPRVIDLPRWKWLPILKGLILPKRSKWVAQNYQRIWTPKGSPLLAIGRQQQTLLQQSLIEQGIQAQVELVMTYGEPSMQQGVDNLMQQKVDQIIVLPLYPQYSSTTTASVFDAFAQSLQTHRYIPPFDFIHSYHLEPQYIQALADSISQTGLKDFLLFSFHGIPVRYEQEGDYYRQHCLATAQAVAEKLGLDKHQWNLTFQSRFGKEPWLQPYTDEFLQQAPQQGINAIQVICAGFATDCLETLEEIAEENRDIFLQAGGKDYHYIPALNSTPEHIHLLSQLILAKINS</sequence>
<dbReference type="GO" id="GO:0046872">
    <property type="term" value="F:metal ion binding"/>
    <property type="evidence" value="ECO:0007669"/>
    <property type="project" value="UniProtKB-KW"/>
</dbReference>
<evidence type="ECO:0000256" key="9">
    <source>
        <dbReference type="HAMAP-Rule" id="MF_00323"/>
    </source>
</evidence>
<organism evidence="11 12">
    <name type="scientific">Volucribacter amazonae</name>
    <dbReference type="NCBI Taxonomy" id="256731"/>
    <lineage>
        <taxon>Bacteria</taxon>
        <taxon>Pseudomonadati</taxon>
        <taxon>Pseudomonadota</taxon>
        <taxon>Gammaproteobacteria</taxon>
        <taxon>Pasteurellales</taxon>
        <taxon>Pasteurellaceae</taxon>
        <taxon>Volucribacter</taxon>
    </lineage>
</organism>
<keyword evidence="2 9" id="KW-0963">Cytoplasm</keyword>
<keyword evidence="6 9" id="KW-0456">Lyase</keyword>
<evidence type="ECO:0000256" key="10">
    <source>
        <dbReference type="RuleBase" id="RU000607"/>
    </source>
</evidence>
<keyword evidence="4 9" id="KW-0408">Iron</keyword>
<dbReference type="Gene3D" id="3.40.50.1400">
    <property type="match status" value="2"/>
</dbReference>
<evidence type="ECO:0000256" key="1">
    <source>
        <dbReference type="ARBA" id="ARBA00007718"/>
    </source>
</evidence>
<dbReference type="EMBL" id="LWID01000001">
    <property type="protein sequence ID" value="MDG6895923.1"/>
    <property type="molecule type" value="Genomic_DNA"/>
</dbReference>
<keyword evidence="7 9" id="KW-0627">Porphyrin biosynthesis</keyword>
<dbReference type="PANTHER" id="PTHR11108">
    <property type="entry name" value="FERROCHELATASE"/>
    <property type="match status" value="1"/>
</dbReference>
<evidence type="ECO:0000256" key="3">
    <source>
        <dbReference type="ARBA" id="ARBA00022723"/>
    </source>
</evidence>
<comment type="catalytic activity">
    <reaction evidence="8">
        <text>Fe-coproporphyrin III + 2 H(+) = coproporphyrin III + Fe(2+)</text>
        <dbReference type="Rhea" id="RHEA:49572"/>
        <dbReference type="ChEBI" id="CHEBI:15378"/>
        <dbReference type="ChEBI" id="CHEBI:29033"/>
        <dbReference type="ChEBI" id="CHEBI:68438"/>
        <dbReference type="ChEBI" id="CHEBI:131725"/>
        <dbReference type="EC" id="4.99.1.9"/>
    </reaction>
    <physiologicalReaction direction="right-to-left" evidence="8">
        <dbReference type="Rhea" id="RHEA:49574"/>
    </physiologicalReaction>
</comment>
<dbReference type="FunFam" id="3.40.50.1400:FF:000002">
    <property type="entry name" value="Ferrochelatase"/>
    <property type="match status" value="1"/>
</dbReference>
<accession>A0A9X4PBA5</accession>
<feature type="binding site" evidence="9">
    <location>
        <position position="193"/>
    </location>
    <ligand>
        <name>Fe(2+)</name>
        <dbReference type="ChEBI" id="CHEBI:29033"/>
    </ligand>
</feature>
<dbReference type="RefSeq" id="WP_279573285.1">
    <property type="nucleotide sequence ID" value="NZ_LWID01000001.1"/>
</dbReference>
<comment type="function">
    <text evidence="9 10">Catalyzes the ferrous insertion into protoporphyrin IX.</text>
</comment>
<evidence type="ECO:0000256" key="7">
    <source>
        <dbReference type="ARBA" id="ARBA00023244"/>
    </source>
</evidence>
<keyword evidence="12" id="KW-1185">Reference proteome</keyword>
<comment type="caution">
    <text evidence="11">The sequence shown here is derived from an EMBL/GenBank/DDBJ whole genome shotgun (WGS) entry which is preliminary data.</text>
</comment>
<dbReference type="GO" id="GO:0004325">
    <property type="term" value="F:ferrochelatase activity"/>
    <property type="evidence" value="ECO:0007669"/>
    <property type="project" value="UniProtKB-UniRule"/>
</dbReference>
<comment type="catalytic activity">
    <reaction evidence="9 10">
        <text>heme b + 2 H(+) = protoporphyrin IX + Fe(2+)</text>
        <dbReference type="Rhea" id="RHEA:22584"/>
        <dbReference type="ChEBI" id="CHEBI:15378"/>
        <dbReference type="ChEBI" id="CHEBI:29033"/>
        <dbReference type="ChEBI" id="CHEBI:57306"/>
        <dbReference type="ChEBI" id="CHEBI:60344"/>
        <dbReference type="EC" id="4.98.1.1"/>
    </reaction>
</comment>
<gene>
    <name evidence="9 11" type="primary">hemH</name>
    <name evidence="11" type="ORF">A6A20_09900</name>
</gene>
<proteinExistence type="inferred from homology"/>
<dbReference type="NCBIfam" id="TIGR00109">
    <property type="entry name" value="hemH"/>
    <property type="match status" value="1"/>
</dbReference>
<keyword evidence="3 9" id="KW-0479">Metal-binding</keyword>
<dbReference type="CDD" id="cd00419">
    <property type="entry name" value="Ferrochelatase_C"/>
    <property type="match status" value="1"/>
</dbReference>